<feature type="compositionally biased region" description="Basic and acidic residues" evidence="1">
    <location>
        <begin position="248"/>
        <end position="263"/>
    </location>
</feature>
<dbReference type="Proteomes" id="UP000185839">
    <property type="component" value="Unassembled WGS sequence"/>
</dbReference>
<feature type="chain" id="PRO_5012568823" evidence="2">
    <location>
        <begin position="21"/>
        <end position="271"/>
    </location>
</feature>
<dbReference type="RefSeq" id="WP_076386065.1">
    <property type="nucleotide sequence ID" value="NZ_FTOI01000004.1"/>
</dbReference>
<feature type="region of interest" description="Disordered" evidence="1">
    <location>
        <begin position="230"/>
        <end position="271"/>
    </location>
</feature>
<organism evidence="3 4">
    <name type="scientific">Kaistella chaponensis</name>
    <dbReference type="NCBI Taxonomy" id="713588"/>
    <lineage>
        <taxon>Bacteria</taxon>
        <taxon>Pseudomonadati</taxon>
        <taxon>Bacteroidota</taxon>
        <taxon>Flavobacteriia</taxon>
        <taxon>Flavobacteriales</taxon>
        <taxon>Weeksellaceae</taxon>
        <taxon>Chryseobacterium group</taxon>
        <taxon>Kaistella</taxon>
    </lineage>
</organism>
<evidence type="ECO:0000256" key="2">
    <source>
        <dbReference type="SAM" id="SignalP"/>
    </source>
</evidence>
<sequence>MKKISILLLGLASQLFFAQATRFLYQVSMKIDSTNRNDVKTENAYLDINPEKSIFYGANRVKRDSILGRARQTGSFNFDRTQMQNLRSNIDFTIEKNSKTGVKTVQTRIAREQYSYDEDRPMDWKILPETAKIGEYKTQKAETNFAGRTWYAWFTTEIPFQDGPYKFSGLPGLIIKVEDSKGDYSFDLKETKKIAEVQTFNLTGNLIKLKRKDFEKQNALFKKDPVSFMQASMSSGRGNGPMRNTDPNQRKQMEERLKDEAKKNNNPIELQ</sequence>
<dbReference type="InterPro" id="IPR005901">
    <property type="entry name" value="GLPGLI"/>
</dbReference>
<keyword evidence="4" id="KW-1185">Reference proteome</keyword>
<dbReference type="NCBIfam" id="TIGR01200">
    <property type="entry name" value="GLPGLI"/>
    <property type="match status" value="1"/>
</dbReference>
<evidence type="ECO:0000256" key="1">
    <source>
        <dbReference type="SAM" id="MobiDB-lite"/>
    </source>
</evidence>
<evidence type="ECO:0000313" key="3">
    <source>
        <dbReference type="EMBL" id="SIS65824.1"/>
    </source>
</evidence>
<dbReference type="Pfam" id="PF09697">
    <property type="entry name" value="Porph_ging"/>
    <property type="match status" value="1"/>
</dbReference>
<gene>
    <name evidence="3" type="ORF">SAMN05421789_10428</name>
</gene>
<proteinExistence type="predicted"/>
<feature type="signal peptide" evidence="2">
    <location>
        <begin position="1"/>
        <end position="20"/>
    </location>
</feature>
<protein>
    <submittedName>
        <fullName evidence="3">GLPGLI family protein</fullName>
    </submittedName>
</protein>
<dbReference type="OrthoDB" id="1440774at2"/>
<dbReference type="AlphaFoldDB" id="A0A1N7KW77"/>
<name>A0A1N7KW77_9FLAO</name>
<reference evidence="4" key="1">
    <citation type="submission" date="2017-01" db="EMBL/GenBank/DDBJ databases">
        <authorList>
            <person name="Varghese N."/>
            <person name="Submissions S."/>
        </authorList>
    </citation>
    <scope>NUCLEOTIDE SEQUENCE [LARGE SCALE GENOMIC DNA]</scope>
    <source>
        <strain evidence="4">DSM 23145</strain>
    </source>
</reference>
<dbReference type="STRING" id="713588.SAMN05421789_10428"/>
<evidence type="ECO:0000313" key="4">
    <source>
        <dbReference type="Proteomes" id="UP000185839"/>
    </source>
</evidence>
<dbReference type="EMBL" id="FTOI01000004">
    <property type="protein sequence ID" value="SIS65824.1"/>
    <property type="molecule type" value="Genomic_DNA"/>
</dbReference>
<accession>A0A1N7KW77</accession>
<keyword evidence="2" id="KW-0732">Signal</keyword>